<name>A0A8X6XZ26_9ARAC</name>
<keyword evidence="2" id="KW-1185">Reference proteome</keyword>
<gene>
    <name evidence="1" type="primary">AVEN_7276_1</name>
    <name evidence="1" type="ORF">TNIN_145211</name>
</gene>
<organism evidence="1 2">
    <name type="scientific">Trichonephila inaurata madagascariensis</name>
    <dbReference type="NCBI Taxonomy" id="2747483"/>
    <lineage>
        <taxon>Eukaryota</taxon>
        <taxon>Metazoa</taxon>
        <taxon>Ecdysozoa</taxon>
        <taxon>Arthropoda</taxon>
        <taxon>Chelicerata</taxon>
        <taxon>Arachnida</taxon>
        <taxon>Araneae</taxon>
        <taxon>Araneomorphae</taxon>
        <taxon>Entelegynae</taxon>
        <taxon>Araneoidea</taxon>
        <taxon>Nephilidae</taxon>
        <taxon>Trichonephila</taxon>
        <taxon>Trichonephila inaurata</taxon>
    </lineage>
</organism>
<dbReference type="EMBL" id="BMAV01014159">
    <property type="protein sequence ID" value="GFY62277.1"/>
    <property type="molecule type" value="Genomic_DNA"/>
</dbReference>
<dbReference type="Proteomes" id="UP000886998">
    <property type="component" value="Unassembled WGS sequence"/>
</dbReference>
<comment type="caution">
    <text evidence="1">The sequence shown here is derived from an EMBL/GenBank/DDBJ whole genome shotgun (WGS) entry which is preliminary data.</text>
</comment>
<accession>A0A8X6XZ26</accession>
<sequence>MVESYLWPEKFSLSPSFDGYVMVVDLSRTEETFRQLLSFLKEKYMFGPHFRWIIGVNGCFHKDSILNLFDEGDRIVTVTTDNMESSTCRIHTFHTEFKVWGLHSIGNGSIDFRQKFLDKMNASSYLEETLFEEPFTDFGGRILKISSLGV</sequence>
<reference evidence="1" key="1">
    <citation type="submission" date="2020-08" db="EMBL/GenBank/DDBJ databases">
        <title>Multicomponent nature underlies the extraordinary mechanical properties of spider dragline silk.</title>
        <authorList>
            <person name="Kono N."/>
            <person name="Nakamura H."/>
            <person name="Mori M."/>
            <person name="Yoshida Y."/>
            <person name="Ohtoshi R."/>
            <person name="Malay A.D."/>
            <person name="Moran D.A.P."/>
            <person name="Tomita M."/>
            <person name="Numata K."/>
            <person name="Arakawa K."/>
        </authorList>
    </citation>
    <scope>NUCLEOTIDE SEQUENCE</scope>
</reference>
<dbReference type="AlphaFoldDB" id="A0A8X6XZ26"/>
<evidence type="ECO:0000313" key="1">
    <source>
        <dbReference type="EMBL" id="GFY62277.1"/>
    </source>
</evidence>
<dbReference type="OrthoDB" id="6435673at2759"/>
<proteinExistence type="predicted"/>
<evidence type="ECO:0000313" key="2">
    <source>
        <dbReference type="Proteomes" id="UP000886998"/>
    </source>
</evidence>
<protein>
    <submittedName>
        <fullName evidence="1">Lig_chan-Glu_bd domain-containing protein</fullName>
    </submittedName>
</protein>